<name>A0ABX0W577_9RHOB</name>
<dbReference type="PANTHER" id="PTHR43072:SF23">
    <property type="entry name" value="UPF0039 PROTEIN C11D3.02C"/>
    <property type="match status" value="1"/>
</dbReference>
<keyword evidence="2" id="KW-0012">Acyltransferase</keyword>
<keyword evidence="1" id="KW-0808">Transferase</keyword>
<dbReference type="InterPro" id="IPR016181">
    <property type="entry name" value="Acyl_CoA_acyltransferase"/>
</dbReference>
<organism evidence="4 5">
    <name type="scientific">Parasedimentitalea denitrificans</name>
    <dbReference type="NCBI Taxonomy" id="2211118"/>
    <lineage>
        <taxon>Bacteria</taxon>
        <taxon>Pseudomonadati</taxon>
        <taxon>Pseudomonadota</taxon>
        <taxon>Alphaproteobacteria</taxon>
        <taxon>Rhodobacterales</taxon>
        <taxon>Paracoccaceae</taxon>
        <taxon>Parasedimentitalea</taxon>
    </lineage>
</organism>
<dbReference type="PROSITE" id="PS51186">
    <property type="entry name" value="GNAT"/>
    <property type="match status" value="1"/>
</dbReference>
<proteinExistence type="predicted"/>
<feature type="domain" description="N-acetyltransferase" evidence="3">
    <location>
        <begin position="1"/>
        <end position="160"/>
    </location>
</feature>
<comment type="caution">
    <text evidence="4">The sequence shown here is derived from an EMBL/GenBank/DDBJ whole genome shotgun (WGS) entry which is preliminary data.</text>
</comment>
<sequence>MIIRAATSADAEAICEIVNWVIRDTLITFASTPKTPAQIHETIAEKGDDYLVAEVDGQVVGHAYYGDFRSGSGYRFTAEHTIHLSPAAHGRGIGRALYLALEQRAVRAGLHVLVAGVSSANPGGVGFHAALGFAEVGRLPEVGHKNGQWLDTILMQKIVSQGGNPHPDNVTEHE</sequence>
<gene>
    <name evidence="4" type="ORF">DL239_03825</name>
</gene>
<dbReference type="InterPro" id="IPR000182">
    <property type="entry name" value="GNAT_dom"/>
</dbReference>
<reference evidence="4 5" key="1">
    <citation type="submission" date="2018-05" db="EMBL/GenBank/DDBJ databases">
        <authorList>
            <person name="Zhang Y.-J."/>
        </authorList>
    </citation>
    <scope>NUCLEOTIDE SEQUENCE [LARGE SCALE GENOMIC DNA]</scope>
    <source>
        <strain evidence="4 5">CY04</strain>
    </source>
</reference>
<dbReference type="RefSeq" id="WP_167682469.1">
    <property type="nucleotide sequence ID" value="NZ_QHLQ01000002.1"/>
</dbReference>
<dbReference type="Gene3D" id="3.40.630.30">
    <property type="match status" value="1"/>
</dbReference>
<dbReference type="Proteomes" id="UP001429564">
    <property type="component" value="Unassembled WGS sequence"/>
</dbReference>
<dbReference type="CDD" id="cd04301">
    <property type="entry name" value="NAT_SF"/>
    <property type="match status" value="1"/>
</dbReference>
<keyword evidence="5" id="KW-1185">Reference proteome</keyword>
<protein>
    <submittedName>
        <fullName evidence="4">GNAT family N-acetyltransferase</fullName>
    </submittedName>
</protein>
<evidence type="ECO:0000313" key="5">
    <source>
        <dbReference type="Proteomes" id="UP001429564"/>
    </source>
</evidence>
<dbReference type="SUPFAM" id="SSF55729">
    <property type="entry name" value="Acyl-CoA N-acyltransferases (Nat)"/>
    <property type="match status" value="1"/>
</dbReference>
<dbReference type="PANTHER" id="PTHR43072">
    <property type="entry name" value="N-ACETYLTRANSFERASE"/>
    <property type="match status" value="1"/>
</dbReference>
<evidence type="ECO:0000256" key="1">
    <source>
        <dbReference type="ARBA" id="ARBA00022679"/>
    </source>
</evidence>
<evidence type="ECO:0000256" key="2">
    <source>
        <dbReference type="ARBA" id="ARBA00023315"/>
    </source>
</evidence>
<evidence type="ECO:0000259" key="3">
    <source>
        <dbReference type="PROSITE" id="PS51186"/>
    </source>
</evidence>
<accession>A0ABX0W577</accession>
<evidence type="ECO:0000313" key="4">
    <source>
        <dbReference type="EMBL" id="NIZ60103.1"/>
    </source>
</evidence>
<dbReference type="EMBL" id="QHLQ01000002">
    <property type="protein sequence ID" value="NIZ60103.1"/>
    <property type="molecule type" value="Genomic_DNA"/>
</dbReference>
<dbReference type="Pfam" id="PF00583">
    <property type="entry name" value="Acetyltransf_1"/>
    <property type="match status" value="1"/>
</dbReference>